<organism evidence="2 3">
    <name type="scientific">Ancylostoma ceylanicum</name>
    <dbReference type="NCBI Taxonomy" id="53326"/>
    <lineage>
        <taxon>Eukaryota</taxon>
        <taxon>Metazoa</taxon>
        <taxon>Ecdysozoa</taxon>
        <taxon>Nematoda</taxon>
        <taxon>Chromadorea</taxon>
        <taxon>Rhabditida</taxon>
        <taxon>Rhabditina</taxon>
        <taxon>Rhabditomorpha</taxon>
        <taxon>Strongyloidea</taxon>
        <taxon>Ancylostomatidae</taxon>
        <taxon>Ancylostomatinae</taxon>
        <taxon>Ancylostoma</taxon>
    </lineage>
</organism>
<evidence type="ECO:0000313" key="2">
    <source>
        <dbReference type="EMBL" id="EYC29555.1"/>
    </source>
</evidence>
<name>A0A016VQ98_9BILA</name>
<dbReference type="EMBL" id="JARK01001342">
    <property type="protein sequence ID" value="EYC29555.1"/>
    <property type="molecule type" value="Genomic_DNA"/>
</dbReference>
<evidence type="ECO:0000256" key="1">
    <source>
        <dbReference type="SAM" id="Phobius"/>
    </source>
</evidence>
<evidence type="ECO:0008006" key="4">
    <source>
        <dbReference type="Google" id="ProtNLM"/>
    </source>
</evidence>
<dbReference type="Proteomes" id="UP000024635">
    <property type="component" value="Unassembled WGS sequence"/>
</dbReference>
<dbReference type="OrthoDB" id="5818234at2759"/>
<feature type="transmembrane region" description="Helical" evidence="1">
    <location>
        <begin position="87"/>
        <end position="105"/>
    </location>
</feature>
<accession>A0A016VQ98</accession>
<dbReference type="AlphaFoldDB" id="A0A016VQ98"/>
<feature type="transmembrane region" description="Helical" evidence="1">
    <location>
        <begin position="120"/>
        <end position="140"/>
    </location>
</feature>
<keyword evidence="1" id="KW-1133">Transmembrane helix</keyword>
<keyword evidence="1" id="KW-0812">Transmembrane</keyword>
<proteinExistence type="predicted"/>
<protein>
    <recommendedName>
        <fullName evidence="4">MADF domain-containing protein</fullName>
    </recommendedName>
</protein>
<reference evidence="3" key="1">
    <citation type="journal article" date="2015" name="Nat. Genet.">
        <title>The genome and transcriptome of the zoonotic hookworm Ancylostoma ceylanicum identify infection-specific gene families.</title>
        <authorList>
            <person name="Schwarz E.M."/>
            <person name="Hu Y."/>
            <person name="Antoshechkin I."/>
            <person name="Miller M.M."/>
            <person name="Sternberg P.W."/>
            <person name="Aroian R.V."/>
        </authorList>
    </citation>
    <scope>NUCLEOTIDE SEQUENCE</scope>
    <source>
        <strain evidence="3">HY135</strain>
    </source>
</reference>
<sequence>MFCLASSYRPVADLGLGLTPGDDSLALITHTAQLCTSTILLEHFTAFLNEFQAIPCLDDSLIDGKFQPFTNYVLKRYNDRVRGGRQLISHSSLLLFIVGFVRALFKSLSHSFPSQVVDCAQWICCILFCLRVLSFARVFLPILAHQFFQKHELQETRPSFPTHISNFLLELRLMTLHHELLPDFVKAIQIHPEVYENYNTKESEKAWEVIADLFEITVSDAKKQWLELVRIHRYMYLDLPDEAFKVLAPKEDPRWHAATRQTAITLAHFLQNDLKFLFKNESVI</sequence>
<evidence type="ECO:0000313" key="3">
    <source>
        <dbReference type="Proteomes" id="UP000024635"/>
    </source>
</evidence>
<gene>
    <name evidence="2" type="primary">Acey_s0006.g3033</name>
    <name evidence="2" type="ORF">Y032_0006g3033</name>
</gene>
<keyword evidence="1" id="KW-0472">Membrane</keyword>
<comment type="caution">
    <text evidence="2">The sequence shown here is derived from an EMBL/GenBank/DDBJ whole genome shotgun (WGS) entry which is preliminary data.</text>
</comment>
<keyword evidence="3" id="KW-1185">Reference proteome</keyword>